<protein>
    <submittedName>
        <fullName evidence="2">LINE-1 retrotransposable element ORF2 protein</fullName>
    </submittedName>
</protein>
<keyword evidence="3" id="KW-1185">Reference proteome</keyword>
<organism evidence="2 3">
    <name type="scientific">Choanephora cucurbitarum</name>
    <dbReference type="NCBI Taxonomy" id="101091"/>
    <lineage>
        <taxon>Eukaryota</taxon>
        <taxon>Fungi</taxon>
        <taxon>Fungi incertae sedis</taxon>
        <taxon>Mucoromycota</taxon>
        <taxon>Mucoromycotina</taxon>
        <taxon>Mucoromycetes</taxon>
        <taxon>Mucorales</taxon>
        <taxon>Mucorineae</taxon>
        <taxon>Choanephoraceae</taxon>
        <taxon>Choanephoroideae</taxon>
        <taxon>Choanephora</taxon>
    </lineage>
</organism>
<dbReference type="InParanoid" id="A0A1C7MZ79"/>
<dbReference type="EMBL" id="LUGH01000962">
    <property type="protein sequence ID" value="OBZ82071.1"/>
    <property type="molecule type" value="Genomic_DNA"/>
</dbReference>
<dbReference type="SUPFAM" id="SSF56672">
    <property type="entry name" value="DNA/RNA polymerases"/>
    <property type="match status" value="1"/>
</dbReference>
<dbReference type="Proteomes" id="UP000093000">
    <property type="component" value="Unassembled WGS sequence"/>
</dbReference>
<evidence type="ECO:0000313" key="2">
    <source>
        <dbReference type="EMBL" id="OBZ82071.1"/>
    </source>
</evidence>
<gene>
    <name evidence="2" type="ORF">A0J61_09880</name>
</gene>
<dbReference type="InterPro" id="IPR036691">
    <property type="entry name" value="Endo/exonu/phosph_ase_sf"/>
</dbReference>
<proteinExistence type="predicted"/>
<dbReference type="OrthoDB" id="5598377at2759"/>
<feature type="domain" description="Reverse transcriptase" evidence="1">
    <location>
        <begin position="435"/>
        <end position="539"/>
    </location>
</feature>
<name>A0A1C7MZ79_9FUNG</name>
<accession>A0A1C7MZ79</accession>
<dbReference type="InterPro" id="IPR000477">
    <property type="entry name" value="RT_dom"/>
</dbReference>
<dbReference type="SUPFAM" id="SSF56219">
    <property type="entry name" value="DNase I-like"/>
    <property type="match status" value="1"/>
</dbReference>
<sequence>MDSMWQNVNSRNPSWEGQRLLSIKEASSTEFAIFKRTDAFFKKLNVDIFLEIPTPKGAVALKLRQGDVYFNVMLVHAPNFGTSKSTFFRSIERLLVNTTEEAPFALPGDFNCVEYGCDRFPPRPKEASKNELLSLTTSTNSTDAWLMTRTGDDVAFTSRQTTTAANIAQARPWRLDPRILTPEVVDTILGKLPPDQPSKVMNPAYSVVNWLEEKEQLRTFCQGKQRKRITKLNSKIKSSYTKYTRLARAGCPTEVALEELAEAIDSYGSQVRSANFQRWQKTVNKGNPYTLRKAKPREDLVILKALARDADSTPSNELGPIIREFYSQLYAKEKPTSQDRMVPVQALKPTLAGRGLTKSAVKHPEDPVTGAEVWAVITSLPPRKSPGTDELSIEFYRALGIPIAELLAEAINSLLEGEQPPKAFIEDMAVLLFKKGDPTLLRNYRLITLLNVDYKIFTKVFARRLSHAVKPFISHYQNAFIPGRSIGNSVRDVQLTVHHLEQSADAQGILLFLDYEKVYDREPAEGNETSLPQSQIPSIATGEIIQHSNTPYTSIAAPLVLDSDTYKIEILATTSVGIKLHSLPQPVRHGNWVQHLGAPVD</sequence>
<dbReference type="Gene3D" id="3.60.10.10">
    <property type="entry name" value="Endonuclease/exonuclease/phosphatase"/>
    <property type="match status" value="1"/>
</dbReference>
<dbReference type="PANTHER" id="PTHR19446">
    <property type="entry name" value="REVERSE TRANSCRIPTASES"/>
    <property type="match status" value="1"/>
</dbReference>
<reference evidence="2 3" key="1">
    <citation type="submission" date="2016-03" db="EMBL/GenBank/DDBJ databases">
        <title>Choanephora cucurbitarum.</title>
        <authorList>
            <person name="Min B."/>
            <person name="Park H."/>
            <person name="Park J.-H."/>
            <person name="Shin H.-D."/>
            <person name="Choi I.-G."/>
        </authorList>
    </citation>
    <scope>NUCLEOTIDE SEQUENCE [LARGE SCALE GENOMIC DNA]</scope>
    <source>
        <strain evidence="2 3">KUS-F28377</strain>
    </source>
</reference>
<evidence type="ECO:0000259" key="1">
    <source>
        <dbReference type="Pfam" id="PF00078"/>
    </source>
</evidence>
<dbReference type="AlphaFoldDB" id="A0A1C7MZ79"/>
<dbReference type="InterPro" id="IPR043502">
    <property type="entry name" value="DNA/RNA_pol_sf"/>
</dbReference>
<comment type="caution">
    <text evidence="2">The sequence shown here is derived from an EMBL/GenBank/DDBJ whole genome shotgun (WGS) entry which is preliminary data.</text>
</comment>
<dbReference type="Pfam" id="PF00078">
    <property type="entry name" value="RVT_1"/>
    <property type="match status" value="1"/>
</dbReference>
<evidence type="ECO:0000313" key="3">
    <source>
        <dbReference type="Proteomes" id="UP000093000"/>
    </source>
</evidence>
<dbReference type="STRING" id="101091.A0A1C7MZ79"/>